<sequence length="245" mass="27552">MNGKRNSELTKKSLHFYSSFCEITRYEKKYHLSANMTPGKTARLHVKVKGARDRGGSYVPLRVTCDEPSVILSMSKRSKKDRSLPPTTLPPELLTPSTVLKVGEAFIVLRRAPNKNGVTDERCLATVVEIREGEQASTSLASATTSTTFSTDDMDICTICTNLLNDVSGEKVPVEVDIATRKEQCKMYYVHYDGMDRRLDEWVGRNRIVARANPNAFTSVLVQYILMCSWTKLYVVISPPNFMVE</sequence>
<reference evidence="3" key="1">
    <citation type="submission" date="2022-11" db="UniProtKB">
        <authorList>
            <consortium name="WormBaseParasite"/>
        </authorList>
    </citation>
    <scope>IDENTIFICATION</scope>
</reference>
<organism evidence="2 3">
    <name type="scientific">Setaria digitata</name>
    <dbReference type="NCBI Taxonomy" id="48799"/>
    <lineage>
        <taxon>Eukaryota</taxon>
        <taxon>Metazoa</taxon>
        <taxon>Ecdysozoa</taxon>
        <taxon>Nematoda</taxon>
        <taxon>Chromadorea</taxon>
        <taxon>Rhabditida</taxon>
        <taxon>Spirurina</taxon>
        <taxon>Spiruromorpha</taxon>
        <taxon>Filarioidea</taxon>
        <taxon>Setariidae</taxon>
        <taxon>Setaria</taxon>
    </lineage>
</organism>
<dbReference type="WBParaSite" id="sdigi.contig162.g5479.t1">
    <property type="protein sequence ID" value="sdigi.contig162.g5479.t1"/>
    <property type="gene ID" value="sdigi.contig162.g5479"/>
</dbReference>
<dbReference type="Gene3D" id="2.30.30.140">
    <property type="match status" value="1"/>
</dbReference>
<dbReference type="InterPro" id="IPR025995">
    <property type="entry name" value="Tudor-knot"/>
</dbReference>
<keyword evidence="2" id="KW-1185">Reference proteome</keyword>
<protein>
    <submittedName>
        <fullName evidence="3">Tudor-knot domain-containing protein</fullName>
    </submittedName>
</protein>
<dbReference type="AlphaFoldDB" id="A0A915PGU4"/>
<evidence type="ECO:0000313" key="2">
    <source>
        <dbReference type="Proteomes" id="UP000887581"/>
    </source>
</evidence>
<proteinExistence type="predicted"/>
<accession>A0A915PGU4</accession>
<dbReference type="Pfam" id="PF11717">
    <property type="entry name" value="Tudor-knot"/>
    <property type="match status" value="1"/>
</dbReference>
<evidence type="ECO:0000313" key="3">
    <source>
        <dbReference type="WBParaSite" id="sdigi.contig162.g5479.t1"/>
    </source>
</evidence>
<dbReference type="InterPro" id="IPR016197">
    <property type="entry name" value="Chromo-like_dom_sf"/>
</dbReference>
<feature type="domain" description="Tudor-knot" evidence="1">
    <location>
        <begin position="179"/>
        <end position="208"/>
    </location>
</feature>
<evidence type="ECO:0000259" key="1">
    <source>
        <dbReference type="Pfam" id="PF11717"/>
    </source>
</evidence>
<dbReference type="SUPFAM" id="SSF54160">
    <property type="entry name" value="Chromo domain-like"/>
    <property type="match status" value="1"/>
</dbReference>
<name>A0A915PGU4_9BILA</name>
<dbReference type="Proteomes" id="UP000887581">
    <property type="component" value="Unplaced"/>
</dbReference>